<dbReference type="Proteomes" id="UP001138802">
    <property type="component" value="Unassembled WGS sequence"/>
</dbReference>
<dbReference type="SUPFAM" id="SSF55729">
    <property type="entry name" value="Acyl-CoA N-acyltransferases (Nat)"/>
    <property type="match status" value="1"/>
</dbReference>
<keyword evidence="2" id="KW-0012">Acyltransferase</keyword>
<evidence type="ECO:0000313" key="5">
    <source>
        <dbReference type="Proteomes" id="UP001138802"/>
    </source>
</evidence>
<dbReference type="CDD" id="cd04301">
    <property type="entry name" value="NAT_SF"/>
    <property type="match status" value="1"/>
</dbReference>
<keyword evidence="5" id="KW-1185">Reference proteome</keyword>
<comment type="caution">
    <text evidence="4">The sequence shown here is derived from an EMBL/GenBank/DDBJ whole genome shotgun (WGS) entry which is preliminary data.</text>
</comment>
<evidence type="ECO:0000313" key="4">
    <source>
        <dbReference type="EMBL" id="MBK1646937.1"/>
    </source>
</evidence>
<dbReference type="InterPro" id="IPR016181">
    <property type="entry name" value="Acyl_CoA_acyltransferase"/>
</dbReference>
<dbReference type="GO" id="GO:0016747">
    <property type="term" value="F:acyltransferase activity, transferring groups other than amino-acyl groups"/>
    <property type="evidence" value="ECO:0007669"/>
    <property type="project" value="InterPro"/>
</dbReference>
<dbReference type="Pfam" id="PF13673">
    <property type="entry name" value="Acetyltransf_10"/>
    <property type="match status" value="1"/>
</dbReference>
<accession>A0A9X1BAG2</accession>
<dbReference type="PANTHER" id="PTHR43877">
    <property type="entry name" value="AMINOALKYLPHOSPHONATE N-ACETYLTRANSFERASE-RELATED-RELATED"/>
    <property type="match status" value="1"/>
</dbReference>
<evidence type="ECO:0000256" key="2">
    <source>
        <dbReference type="ARBA" id="ARBA00023315"/>
    </source>
</evidence>
<gene>
    <name evidence="4" type="ORF">CKO25_20410</name>
</gene>
<dbReference type="Gene3D" id="3.40.630.30">
    <property type="match status" value="1"/>
</dbReference>
<evidence type="ECO:0000259" key="3">
    <source>
        <dbReference type="PROSITE" id="PS51186"/>
    </source>
</evidence>
<sequence length="147" mass="17024">MEVEYSFRPANPEDQALLFALYRAVMGGYIEQIWGWDSQWQKDDFSEHFDPDQITVVLRESQPIGYVQVEKHSYEFYIRMLLLAPEHQKKGLGANVLKRIISSASKQHLGIKLQVFKINALARRFYERHGFTVVGETPASLEMAFDA</sequence>
<feature type="domain" description="N-acetyltransferase" evidence="3">
    <location>
        <begin position="5"/>
        <end position="147"/>
    </location>
</feature>
<dbReference type="AlphaFoldDB" id="A0A9X1BAG2"/>
<organism evidence="4 5">
    <name type="scientific">Thiocapsa imhoffii</name>
    <dbReference type="NCBI Taxonomy" id="382777"/>
    <lineage>
        <taxon>Bacteria</taxon>
        <taxon>Pseudomonadati</taxon>
        <taxon>Pseudomonadota</taxon>
        <taxon>Gammaproteobacteria</taxon>
        <taxon>Chromatiales</taxon>
        <taxon>Chromatiaceae</taxon>
        <taxon>Thiocapsa</taxon>
    </lineage>
</organism>
<dbReference type="InterPro" id="IPR000182">
    <property type="entry name" value="GNAT_dom"/>
</dbReference>
<keyword evidence="1" id="KW-0808">Transferase</keyword>
<evidence type="ECO:0000256" key="1">
    <source>
        <dbReference type="ARBA" id="ARBA00022679"/>
    </source>
</evidence>
<proteinExistence type="predicted"/>
<dbReference type="EMBL" id="NRSD01000054">
    <property type="protein sequence ID" value="MBK1646937.1"/>
    <property type="molecule type" value="Genomic_DNA"/>
</dbReference>
<dbReference type="InterPro" id="IPR050832">
    <property type="entry name" value="Bact_Acetyltransf"/>
</dbReference>
<dbReference type="RefSeq" id="WP_200389778.1">
    <property type="nucleotide sequence ID" value="NZ_NRSD01000054.1"/>
</dbReference>
<protein>
    <recommendedName>
        <fullName evidence="3">N-acetyltransferase domain-containing protein</fullName>
    </recommendedName>
</protein>
<dbReference type="PROSITE" id="PS51186">
    <property type="entry name" value="GNAT"/>
    <property type="match status" value="1"/>
</dbReference>
<reference evidence="4 5" key="1">
    <citation type="journal article" date="2020" name="Microorganisms">
        <title>Osmotic Adaptation and Compatible Solute Biosynthesis of Phototrophic Bacteria as Revealed from Genome Analyses.</title>
        <authorList>
            <person name="Imhoff J.F."/>
            <person name="Rahn T."/>
            <person name="Kunzel S."/>
            <person name="Keller A."/>
            <person name="Neulinger S.C."/>
        </authorList>
    </citation>
    <scope>NUCLEOTIDE SEQUENCE [LARGE SCALE GENOMIC DNA]</scope>
    <source>
        <strain evidence="4 5">DSM 21303</strain>
    </source>
</reference>
<name>A0A9X1BAG2_9GAMM</name>